<dbReference type="Proteomes" id="UP001295469">
    <property type="component" value="Chromosome C01"/>
</dbReference>
<dbReference type="AlphaFoldDB" id="A0A816RMS3"/>
<proteinExistence type="predicted"/>
<feature type="non-terminal residue" evidence="1">
    <location>
        <position position="101"/>
    </location>
</feature>
<dbReference type="EMBL" id="HG994365">
    <property type="protein sequence ID" value="CAF2075225.1"/>
    <property type="molecule type" value="Genomic_DNA"/>
</dbReference>
<sequence>NFLASHNFTHSVFTESTSSIMYVMFSLSDKEETGTLGVNKDQEQLKEDVVKIATTSYQTSVSDHLIQSVYYDSKDVITHLICPEEIGKGIGTMKKYPEPNS</sequence>
<protein>
    <submittedName>
        <fullName evidence="1">(rape) hypothetical protein</fullName>
    </submittedName>
</protein>
<gene>
    <name evidence="1" type="ORF">DARMORV10_C01P35360.1</name>
</gene>
<feature type="non-terminal residue" evidence="1">
    <location>
        <position position="1"/>
    </location>
</feature>
<evidence type="ECO:0000313" key="1">
    <source>
        <dbReference type="EMBL" id="CAF2075225.1"/>
    </source>
</evidence>
<accession>A0A816RMS3</accession>
<reference evidence="1" key="1">
    <citation type="submission" date="2021-01" db="EMBL/GenBank/DDBJ databases">
        <authorList>
            <consortium name="Genoscope - CEA"/>
            <person name="William W."/>
        </authorList>
    </citation>
    <scope>NUCLEOTIDE SEQUENCE</scope>
</reference>
<name>A0A816RMS3_BRANA</name>
<organism evidence="1">
    <name type="scientific">Brassica napus</name>
    <name type="common">Rape</name>
    <dbReference type="NCBI Taxonomy" id="3708"/>
    <lineage>
        <taxon>Eukaryota</taxon>
        <taxon>Viridiplantae</taxon>
        <taxon>Streptophyta</taxon>
        <taxon>Embryophyta</taxon>
        <taxon>Tracheophyta</taxon>
        <taxon>Spermatophyta</taxon>
        <taxon>Magnoliopsida</taxon>
        <taxon>eudicotyledons</taxon>
        <taxon>Gunneridae</taxon>
        <taxon>Pentapetalae</taxon>
        <taxon>rosids</taxon>
        <taxon>malvids</taxon>
        <taxon>Brassicales</taxon>
        <taxon>Brassicaceae</taxon>
        <taxon>Brassiceae</taxon>
        <taxon>Brassica</taxon>
    </lineage>
</organism>